<dbReference type="SUPFAM" id="SSF56349">
    <property type="entry name" value="DNA breaking-rejoining enzymes"/>
    <property type="match status" value="1"/>
</dbReference>
<feature type="non-terminal residue" evidence="2">
    <location>
        <position position="70"/>
    </location>
</feature>
<comment type="caution">
    <text evidence="2">The sequence shown here is derived from an EMBL/GenBank/DDBJ whole genome shotgun (WGS) entry which is preliminary data.</text>
</comment>
<keyword evidence="1" id="KW-0233">DNA recombination</keyword>
<evidence type="ECO:0000256" key="1">
    <source>
        <dbReference type="ARBA" id="ARBA00023172"/>
    </source>
</evidence>
<reference evidence="2" key="1">
    <citation type="submission" date="2013-08" db="EMBL/GenBank/DDBJ databases">
        <authorList>
            <person name="Mendez C."/>
            <person name="Richter M."/>
            <person name="Ferrer M."/>
            <person name="Sanchez J."/>
        </authorList>
    </citation>
    <scope>NUCLEOTIDE SEQUENCE</scope>
</reference>
<dbReference type="InterPro" id="IPR011010">
    <property type="entry name" value="DNA_brk_join_enz"/>
</dbReference>
<dbReference type="Gene3D" id="1.10.443.10">
    <property type="entry name" value="Intergrase catalytic core"/>
    <property type="match status" value="1"/>
</dbReference>
<sequence>MLAVDLPWLDNVVRAKRPQRLPSVLSQDEARRLLAAMDGRPWLIASLLYGTGMRLMVEASARMRCAESHR</sequence>
<proteinExistence type="predicted"/>
<dbReference type="GO" id="GO:0006310">
    <property type="term" value="P:DNA recombination"/>
    <property type="evidence" value="ECO:0007669"/>
    <property type="project" value="UniProtKB-KW"/>
</dbReference>
<evidence type="ECO:0000313" key="2">
    <source>
        <dbReference type="EMBL" id="EQD68236.1"/>
    </source>
</evidence>
<name>T1B5S4_9ZZZZ</name>
<dbReference type="AlphaFoldDB" id="T1B5S4"/>
<dbReference type="GO" id="GO:0003677">
    <property type="term" value="F:DNA binding"/>
    <property type="evidence" value="ECO:0007669"/>
    <property type="project" value="InterPro"/>
</dbReference>
<gene>
    <name evidence="2" type="ORF">B2A_00515</name>
</gene>
<dbReference type="InterPro" id="IPR013762">
    <property type="entry name" value="Integrase-like_cat_sf"/>
</dbReference>
<dbReference type="EMBL" id="AUZZ01000400">
    <property type="protein sequence ID" value="EQD68236.1"/>
    <property type="molecule type" value="Genomic_DNA"/>
</dbReference>
<dbReference type="GO" id="GO:0015074">
    <property type="term" value="P:DNA integration"/>
    <property type="evidence" value="ECO:0007669"/>
    <property type="project" value="InterPro"/>
</dbReference>
<accession>T1B5S4</accession>
<organism evidence="2">
    <name type="scientific">mine drainage metagenome</name>
    <dbReference type="NCBI Taxonomy" id="410659"/>
    <lineage>
        <taxon>unclassified sequences</taxon>
        <taxon>metagenomes</taxon>
        <taxon>ecological metagenomes</taxon>
    </lineage>
</organism>
<protein>
    <submittedName>
        <fullName evidence="2">Integron integrase</fullName>
    </submittedName>
</protein>
<reference evidence="2" key="2">
    <citation type="journal article" date="2014" name="ISME J.">
        <title>Microbial stratification in low pH oxic and suboxic macroscopic growths along an acid mine drainage.</title>
        <authorList>
            <person name="Mendez-Garcia C."/>
            <person name="Mesa V."/>
            <person name="Sprenger R.R."/>
            <person name="Richter M."/>
            <person name="Diez M.S."/>
            <person name="Solano J."/>
            <person name="Bargiela R."/>
            <person name="Golyshina O.V."/>
            <person name="Manteca A."/>
            <person name="Ramos J.L."/>
            <person name="Gallego J.R."/>
            <person name="Llorente I."/>
            <person name="Martins Dos Santos V.A."/>
            <person name="Jensen O.N."/>
            <person name="Pelaez A.I."/>
            <person name="Sanchez J."/>
            <person name="Ferrer M."/>
        </authorList>
    </citation>
    <scope>NUCLEOTIDE SEQUENCE</scope>
</reference>